<comment type="caution">
    <text evidence="12">The sequence shown here is derived from an EMBL/GenBank/DDBJ whole genome shotgun (WGS) entry which is preliminary data.</text>
</comment>
<evidence type="ECO:0000256" key="4">
    <source>
        <dbReference type="ARBA" id="ARBA00022692"/>
    </source>
</evidence>
<dbReference type="PANTHER" id="PTHR34185:SF1">
    <property type="entry name" value="DIADENYLATE CYCLASE"/>
    <property type="match status" value="1"/>
</dbReference>
<keyword evidence="2 10" id="KW-1003">Cell membrane</keyword>
<keyword evidence="4 10" id="KW-0812">Transmembrane</keyword>
<keyword evidence="9 10" id="KW-0472">Membrane</keyword>
<evidence type="ECO:0000256" key="2">
    <source>
        <dbReference type="ARBA" id="ARBA00022475"/>
    </source>
</evidence>
<protein>
    <recommendedName>
        <fullName evidence="10">Diadenylate cyclase</fullName>
        <shortName evidence="10">DAC</shortName>
        <ecNumber evidence="10">2.7.7.85</ecNumber>
    </recommendedName>
    <alternativeName>
        <fullName evidence="10">Cyclic-di-AMP synthase</fullName>
        <shortName evidence="10">c-di-AMP synthase</shortName>
    </alternativeName>
</protein>
<comment type="similarity">
    <text evidence="10">Belongs to the adenylate cyclase family. DacA/CdaA subfamily.</text>
</comment>
<dbReference type="HAMAP" id="MF_01499">
    <property type="entry name" value="DacA"/>
    <property type="match status" value="1"/>
</dbReference>
<organism evidence="12 13">
    <name type="scientific">Fusibacter bizertensis</name>
    <dbReference type="NCBI Taxonomy" id="1488331"/>
    <lineage>
        <taxon>Bacteria</taxon>
        <taxon>Bacillati</taxon>
        <taxon>Bacillota</taxon>
        <taxon>Clostridia</taxon>
        <taxon>Eubacteriales</taxon>
        <taxon>Eubacteriales Family XII. Incertae Sedis</taxon>
        <taxon>Fusibacter</taxon>
    </lineage>
</organism>
<dbReference type="InterPro" id="IPR003390">
    <property type="entry name" value="DNA_integrity_scan_DisA_N"/>
</dbReference>
<dbReference type="Proteomes" id="UP001158045">
    <property type="component" value="Unassembled WGS sequence"/>
</dbReference>
<comment type="function">
    <text evidence="10">Catalyzes the condensation of 2 ATP molecules into cyclic di-AMP (c-di-AMP), a second messenger used to regulate differing processes in different bacteria.</text>
</comment>
<dbReference type="Pfam" id="PF02457">
    <property type="entry name" value="DAC"/>
    <property type="match status" value="1"/>
</dbReference>
<gene>
    <name evidence="12" type="primary">cdaA</name>
    <name evidence="10" type="synonym">dacA</name>
    <name evidence="12" type="ORF">QE109_16975</name>
</gene>
<dbReference type="GO" id="GO:0106408">
    <property type="term" value="F:diadenylate cyclase activity"/>
    <property type="evidence" value="ECO:0007669"/>
    <property type="project" value="UniProtKB-EC"/>
</dbReference>
<name>A0ABT6NHN4_9FIRM</name>
<evidence type="ECO:0000259" key="11">
    <source>
        <dbReference type="PROSITE" id="PS51794"/>
    </source>
</evidence>
<feature type="transmembrane region" description="Helical" evidence="10">
    <location>
        <begin position="20"/>
        <end position="40"/>
    </location>
</feature>
<comment type="catalytic activity">
    <reaction evidence="1 10">
        <text>2 ATP = 3',3'-c-di-AMP + 2 diphosphate</text>
        <dbReference type="Rhea" id="RHEA:35655"/>
        <dbReference type="ChEBI" id="CHEBI:30616"/>
        <dbReference type="ChEBI" id="CHEBI:33019"/>
        <dbReference type="ChEBI" id="CHEBI:71500"/>
        <dbReference type="EC" id="2.7.7.85"/>
    </reaction>
</comment>
<dbReference type="EMBL" id="JARYZI010000018">
    <property type="protein sequence ID" value="MDH8679855.1"/>
    <property type="molecule type" value="Genomic_DNA"/>
</dbReference>
<evidence type="ECO:0000256" key="8">
    <source>
        <dbReference type="ARBA" id="ARBA00022989"/>
    </source>
</evidence>
<comment type="subunit">
    <text evidence="10">Probably a homodimer.</text>
</comment>
<evidence type="ECO:0000313" key="12">
    <source>
        <dbReference type="EMBL" id="MDH8679855.1"/>
    </source>
</evidence>
<evidence type="ECO:0000313" key="13">
    <source>
        <dbReference type="Proteomes" id="UP001158045"/>
    </source>
</evidence>
<evidence type="ECO:0000256" key="9">
    <source>
        <dbReference type="ARBA" id="ARBA00023136"/>
    </source>
</evidence>
<accession>A0ABT6NHN4</accession>
<dbReference type="RefSeq" id="WP_281095750.1">
    <property type="nucleotide sequence ID" value="NZ_JARYZI010000018.1"/>
</dbReference>
<evidence type="ECO:0000256" key="6">
    <source>
        <dbReference type="ARBA" id="ARBA00022741"/>
    </source>
</evidence>
<proteinExistence type="inferred from homology"/>
<keyword evidence="7 10" id="KW-0067">ATP-binding</keyword>
<evidence type="ECO:0000256" key="3">
    <source>
        <dbReference type="ARBA" id="ARBA00022679"/>
    </source>
</evidence>
<keyword evidence="6 10" id="KW-0547">Nucleotide-binding</keyword>
<sequence>MEFINSLFETMMAFVSEVKITYIIDIGIIAFVFYKLLGLIRETRAEQLVKGFLIILIISKLSEWAKLYAINYILQNTFTIGLIALVIIFQPELRKALEHLGRSQWLITNNKKGSVEEQTRSINEIVDAVSVMSRKKIGALIVMERLIGINDIIDTGTMLDAKISADLLMNVFYPKSPLHDGAVIIKNNRIMAAGCLLPLSSNKYISKELGTRHRAAMGMTESSDALIVIVSEETGAISMAVEGKLQRFLDTSTLRDLMINTLENDKEGGEKNAIKK</sequence>
<evidence type="ECO:0000256" key="10">
    <source>
        <dbReference type="HAMAP-Rule" id="MF_01499"/>
    </source>
</evidence>
<evidence type="ECO:0000256" key="1">
    <source>
        <dbReference type="ARBA" id="ARBA00000877"/>
    </source>
</evidence>
<dbReference type="Gene3D" id="3.40.1700.10">
    <property type="entry name" value="DNA integrity scanning protein, DisA, N-terminal domain"/>
    <property type="match status" value="1"/>
</dbReference>
<keyword evidence="13" id="KW-1185">Reference proteome</keyword>
<feature type="transmembrane region" description="Helical" evidence="10">
    <location>
        <begin position="68"/>
        <end position="89"/>
    </location>
</feature>
<dbReference type="InterPro" id="IPR034701">
    <property type="entry name" value="CdaA"/>
</dbReference>
<dbReference type="SUPFAM" id="SSF143597">
    <property type="entry name" value="YojJ-like"/>
    <property type="match status" value="1"/>
</dbReference>
<keyword evidence="8 10" id="KW-1133">Transmembrane helix</keyword>
<comment type="caution">
    <text evidence="10">Lacks conserved residue(s) required for the propagation of feature annotation.</text>
</comment>
<evidence type="ECO:0000256" key="5">
    <source>
        <dbReference type="ARBA" id="ARBA00022695"/>
    </source>
</evidence>
<dbReference type="PANTHER" id="PTHR34185">
    <property type="entry name" value="DIADENYLATE CYCLASE"/>
    <property type="match status" value="1"/>
</dbReference>
<dbReference type="PIRSF" id="PIRSF004793">
    <property type="entry name" value="UCP004793"/>
    <property type="match status" value="1"/>
</dbReference>
<dbReference type="InterPro" id="IPR050338">
    <property type="entry name" value="DisA"/>
</dbReference>
<dbReference type="NCBIfam" id="TIGR00159">
    <property type="entry name" value="diadenylate cyclase CdaA"/>
    <property type="match status" value="1"/>
</dbReference>
<feature type="domain" description="DAC" evidence="11">
    <location>
        <begin position="90"/>
        <end position="251"/>
    </location>
</feature>
<dbReference type="InterPro" id="IPR014046">
    <property type="entry name" value="C-di-AMP_synthase"/>
</dbReference>
<dbReference type="EC" id="2.7.7.85" evidence="10"/>
<keyword evidence="5 10" id="KW-0548">Nucleotidyltransferase</keyword>
<evidence type="ECO:0000256" key="7">
    <source>
        <dbReference type="ARBA" id="ARBA00022840"/>
    </source>
</evidence>
<keyword evidence="3 10" id="KW-0808">Transferase</keyword>
<dbReference type="InterPro" id="IPR036888">
    <property type="entry name" value="DNA_integrity_DisA_N_sf"/>
</dbReference>
<dbReference type="InterPro" id="IPR045585">
    <property type="entry name" value="CdaA_N"/>
</dbReference>
<reference evidence="12 13" key="1">
    <citation type="submission" date="2023-04" db="EMBL/GenBank/DDBJ databases">
        <title>Fusibacter bizertensis strain WBS, isolated from littoral bottom sediments of the Arctic seas - biochemical and genomic analysis.</title>
        <authorList>
            <person name="Brioukhanov A.L."/>
        </authorList>
    </citation>
    <scope>NUCLEOTIDE SEQUENCE [LARGE SCALE GENOMIC DNA]</scope>
    <source>
        <strain evidence="12 13">WBS</strain>
    </source>
</reference>
<dbReference type="Pfam" id="PF19293">
    <property type="entry name" value="CdaA_N"/>
    <property type="match status" value="1"/>
</dbReference>
<dbReference type="PROSITE" id="PS51794">
    <property type="entry name" value="DAC"/>
    <property type="match status" value="1"/>
</dbReference>